<dbReference type="InterPro" id="IPR001789">
    <property type="entry name" value="Sig_transdc_resp-reg_receiver"/>
</dbReference>
<organism evidence="5 6">
    <name type="scientific">Methanoplanus endosymbiosus</name>
    <dbReference type="NCBI Taxonomy" id="33865"/>
    <lineage>
        <taxon>Archaea</taxon>
        <taxon>Methanobacteriati</taxon>
        <taxon>Methanobacteriota</taxon>
        <taxon>Stenosarchaea group</taxon>
        <taxon>Methanomicrobia</taxon>
        <taxon>Methanomicrobiales</taxon>
        <taxon>Methanomicrobiaceae</taxon>
        <taxon>Methanoplanus</taxon>
    </lineage>
</organism>
<dbReference type="InterPro" id="IPR035965">
    <property type="entry name" value="PAS-like_dom_sf"/>
</dbReference>
<evidence type="ECO:0000313" key="5">
    <source>
        <dbReference type="EMBL" id="UUX93057.1"/>
    </source>
</evidence>
<keyword evidence="1 2" id="KW-0597">Phosphoprotein</keyword>
<evidence type="ECO:0000256" key="1">
    <source>
        <dbReference type="ARBA" id="ARBA00022553"/>
    </source>
</evidence>
<dbReference type="Gene3D" id="3.40.50.2300">
    <property type="match status" value="1"/>
</dbReference>
<feature type="domain" description="PAS" evidence="4">
    <location>
        <begin position="134"/>
        <end position="189"/>
    </location>
</feature>
<reference evidence="5" key="1">
    <citation type="submission" date="2022-04" db="EMBL/GenBank/DDBJ databases">
        <title>Complete genome of Methanoplanus endosymbiosus DSM 3599.</title>
        <authorList>
            <person name="Chen S.-C."/>
            <person name="You Y.-T."/>
            <person name="Zhou Y.-Z."/>
            <person name="Lai M.-C."/>
        </authorList>
    </citation>
    <scope>NUCLEOTIDE SEQUENCE</scope>
    <source>
        <strain evidence="5">DSM 3599</strain>
    </source>
</reference>
<name>A0A9E7THJ5_9EURY</name>
<dbReference type="CDD" id="cd00156">
    <property type="entry name" value="REC"/>
    <property type="match status" value="1"/>
</dbReference>
<evidence type="ECO:0000256" key="2">
    <source>
        <dbReference type="PROSITE-ProRule" id="PRU00169"/>
    </source>
</evidence>
<dbReference type="PANTHER" id="PTHR44591">
    <property type="entry name" value="STRESS RESPONSE REGULATOR PROTEIN 1"/>
    <property type="match status" value="1"/>
</dbReference>
<dbReference type="InterPro" id="IPR013767">
    <property type="entry name" value="PAS_fold"/>
</dbReference>
<dbReference type="SMART" id="SM00448">
    <property type="entry name" value="REC"/>
    <property type="match status" value="1"/>
</dbReference>
<dbReference type="Pfam" id="PF00989">
    <property type="entry name" value="PAS"/>
    <property type="match status" value="1"/>
</dbReference>
<dbReference type="PANTHER" id="PTHR44591:SF19">
    <property type="entry name" value="TWO-COMPONENT RESPONSE REGULATOR-RELATED"/>
    <property type="match status" value="1"/>
</dbReference>
<evidence type="ECO:0000259" key="4">
    <source>
        <dbReference type="PROSITE" id="PS50112"/>
    </source>
</evidence>
<dbReference type="InterPro" id="IPR050595">
    <property type="entry name" value="Bact_response_regulator"/>
</dbReference>
<dbReference type="Pfam" id="PF00072">
    <property type="entry name" value="Response_reg"/>
    <property type="match status" value="1"/>
</dbReference>
<dbReference type="PROSITE" id="PS50110">
    <property type="entry name" value="RESPONSE_REGULATORY"/>
    <property type="match status" value="1"/>
</dbReference>
<dbReference type="SUPFAM" id="SSF55785">
    <property type="entry name" value="PYP-like sensor domain (PAS domain)"/>
    <property type="match status" value="2"/>
</dbReference>
<dbReference type="NCBIfam" id="TIGR00229">
    <property type="entry name" value="sensory_box"/>
    <property type="match status" value="1"/>
</dbReference>
<dbReference type="GO" id="GO:0006355">
    <property type="term" value="P:regulation of DNA-templated transcription"/>
    <property type="evidence" value="ECO:0007669"/>
    <property type="project" value="InterPro"/>
</dbReference>
<evidence type="ECO:0000259" key="3">
    <source>
        <dbReference type="PROSITE" id="PS50110"/>
    </source>
</evidence>
<gene>
    <name evidence="5" type="ORF">L6E24_02755</name>
</gene>
<evidence type="ECO:0000313" key="6">
    <source>
        <dbReference type="Proteomes" id="UP001060368"/>
    </source>
</evidence>
<dbReference type="AlphaFoldDB" id="A0A9E7THJ5"/>
<dbReference type="InterPro" id="IPR000014">
    <property type="entry name" value="PAS"/>
</dbReference>
<dbReference type="GO" id="GO:0000160">
    <property type="term" value="P:phosphorelay signal transduction system"/>
    <property type="evidence" value="ECO:0007669"/>
    <property type="project" value="InterPro"/>
</dbReference>
<dbReference type="EMBL" id="CP096115">
    <property type="protein sequence ID" value="UUX93057.1"/>
    <property type="molecule type" value="Genomic_DNA"/>
</dbReference>
<feature type="modified residue" description="4-aspartylphosphate" evidence="2">
    <location>
        <position position="53"/>
    </location>
</feature>
<feature type="domain" description="Response regulatory" evidence="3">
    <location>
        <begin position="3"/>
        <end position="118"/>
    </location>
</feature>
<proteinExistence type="predicted"/>
<dbReference type="SMART" id="SM00091">
    <property type="entry name" value="PAS"/>
    <property type="match status" value="2"/>
</dbReference>
<dbReference type="SUPFAM" id="SSF52172">
    <property type="entry name" value="CheY-like"/>
    <property type="match status" value="1"/>
</dbReference>
<sequence>MIRILLVDDQKYIILSLRKYFERDERFSVDSAYSVKEGLEKLNTGNYDAIISDYVMPGMNGIEFLKEVKSQYPDMLFYIFTGHGRDDIALEALENGADYYLEKGCMTSPTLKAFKNIILTGVSKNKAVNELKYSNRRFGEIIECLPEASFVIDENKCISAWNKNIELLSGISKPIVLGRSLYELLASENSVLNEILSLIPGHITDTECIINNPAGLSDVICEHKRLNFAYGGKGAEVIVRIAPLGEKCPYYAGSVITVTDVTEMKETINDLALLTEKYQFIFNNVNSAIFIHRWGDDSRPSDIIEVNDVAVSALGYSREELLSMVVGGLDEECCRYDLPEICENIEKYGEADFEMIHVSKDKKKLLCDVHARIYTNCGFRYVISVVNYRKVYSAEKGYER</sequence>
<dbReference type="Gene3D" id="3.30.450.20">
    <property type="entry name" value="PAS domain"/>
    <property type="match status" value="2"/>
</dbReference>
<dbReference type="GeneID" id="74306580"/>
<keyword evidence="6" id="KW-1185">Reference proteome</keyword>
<dbReference type="PROSITE" id="PS50112">
    <property type="entry name" value="PAS"/>
    <property type="match status" value="1"/>
</dbReference>
<dbReference type="Pfam" id="PF13188">
    <property type="entry name" value="PAS_8"/>
    <property type="match status" value="1"/>
</dbReference>
<dbReference type="InterPro" id="IPR011006">
    <property type="entry name" value="CheY-like_superfamily"/>
</dbReference>
<dbReference type="KEGG" id="mend:L6E24_02755"/>
<dbReference type="CDD" id="cd00130">
    <property type="entry name" value="PAS"/>
    <property type="match status" value="1"/>
</dbReference>
<dbReference type="RefSeq" id="WP_257743197.1">
    <property type="nucleotide sequence ID" value="NZ_CP096115.1"/>
</dbReference>
<dbReference type="Proteomes" id="UP001060368">
    <property type="component" value="Chromosome"/>
</dbReference>
<accession>A0A9E7THJ5</accession>
<protein>
    <submittedName>
        <fullName evidence="5">Response regulator</fullName>
    </submittedName>
</protein>